<dbReference type="Proteomes" id="UP000762676">
    <property type="component" value="Unassembled WGS sequence"/>
</dbReference>
<dbReference type="EMBL" id="BMAT01009012">
    <property type="protein sequence ID" value="GFR96702.1"/>
    <property type="molecule type" value="Genomic_DNA"/>
</dbReference>
<dbReference type="AlphaFoldDB" id="A0AAV4HEW3"/>
<proteinExistence type="predicted"/>
<dbReference type="InterPro" id="IPR036691">
    <property type="entry name" value="Endo/exonu/phosph_ase_sf"/>
</dbReference>
<protein>
    <submittedName>
        <fullName evidence="1">Craniofacial development protein 2</fullName>
    </submittedName>
</protein>
<accession>A0AAV4HEW3</accession>
<dbReference type="SUPFAM" id="SSF56219">
    <property type="entry name" value="DNase I-like"/>
    <property type="match status" value="1"/>
</dbReference>
<organism evidence="1 2">
    <name type="scientific">Elysia marginata</name>
    <dbReference type="NCBI Taxonomy" id="1093978"/>
    <lineage>
        <taxon>Eukaryota</taxon>
        <taxon>Metazoa</taxon>
        <taxon>Spiralia</taxon>
        <taxon>Lophotrochozoa</taxon>
        <taxon>Mollusca</taxon>
        <taxon>Gastropoda</taxon>
        <taxon>Heterobranchia</taxon>
        <taxon>Euthyneura</taxon>
        <taxon>Panpulmonata</taxon>
        <taxon>Sacoglossa</taxon>
        <taxon>Placobranchoidea</taxon>
        <taxon>Plakobranchidae</taxon>
        <taxon>Elysia</taxon>
    </lineage>
</organism>
<evidence type="ECO:0000313" key="1">
    <source>
        <dbReference type="EMBL" id="GFR96702.1"/>
    </source>
</evidence>
<reference evidence="1 2" key="1">
    <citation type="journal article" date="2021" name="Elife">
        <title>Chloroplast acquisition without the gene transfer in kleptoplastic sea slugs, Plakobranchus ocellatus.</title>
        <authorList>
            <person name="Maeda T."/>
            <person name="Takahashi S."/>
            <person name="Yoshida T."/>
            <person name="Shimamura S."/>
            <person name="Takaki Y."/>
            <person name="Nagai Y."/>
            <person name="Toyoda A."/>
            <person name="Suzuki Y."/>
            <person name="Arimoto A."/>
            <person name="Ishii H."/>
            <person name="Satoh N."/>
            <person name="Nishiyama T."/>
            <person name="Hasebe M."/>
            <person name="Maruyama T."/>
            <person name="Minagawa J."/>
            <person name="Obokata J."/>
            <person name="Shigenobu S."/>
        </authorList>
    </citation>
    <scope>NUCLEOTIDE SEQUENCE [LARGE SCALE GENOMIC DNA]</scope>
</reference>
<name>A0AAV4HEW3_9GAST</name>
<dbReference type="Gene3D" id="3.60.10.10">
    <property type="entry name" value="Endonuclease/exonuclease/phosphatase"/>
    <property type="match status" value="1"/>
</dbReference>
<evidence type="ECO:0000313" key="2">
    <source>
        <dbReference type="Proteomes" id="UP000762676"/>
    </source>
</evidence>
<gene>
    <name evidence="1" type="ORF">ElyMa_004458400</name>
</gene>
<keyword evidence="2" id="KW-1185">Reference proteome</keyword>
<sequence>MVSFLTLHRGFRFIRSATGTRIRIHFVSFCSETSLSEVATEFNAYRLDSLDITETRWADNGRLTLGIEETLLYSGHEEENANPMKEVGLMLSRQVTKSLLGWQPERFRIVSAVFKTNKKKINLWVINCYAPTNEIEEDVKEQFYAKLQDVPKKSKAEDITILMGDFNSQRGNYNKV</sequence>
<comment type="caution">
    <text evidence="1">The sequence shown here is derived from an EMBL/GenBank/DDBJ whole genome shotgun (WGS) entry which is preliminary data.</text>
</comment>